<dbReference type="InterPro" id="IPR028846">
    <property type="entry name" value="Recoverin"/>
</dbReference>
<dbReference type="SUPFAM" id="SSF47473">
    <property type="entry name" value="EF-hand"/>
    <property type="match status" value="1"/>
</dbReference>
<dbReference type="GO" id="GO:0005509">
    <property type="term" value="F:calcium ion binding"/>
    <property type="evidence" value="ECO:0007669"/>
    <property type="project" value="InterPro"/>
</dbReference>
<evidence type="ECO:0000313" key="3">
    <source>
        <dbReference type="Proteomes" id="UP000887159"/>
    </source>
</evidence>
<keyword evidence="1" id="KW-0677">Repeat</keyword>
<reference evidence="2" key="1">
    <citation type="submission" date="2020-08" db="EMBL/GenBank/DDBJ databases">
        <title>Multicomponent nature underlies the extraordinary mechanical properties of spider dragline silk.</title>
        <authorList>
            <person name="Kono N."/>
            <person name="Nakamura H."/>
            <person name="Mori M."/>
            <person name="Yoshida Y."/>
            <person name="Ohtoshi R."/>
            <person name="Malay A.D."/>
            <person name="Moran D.A.P."/>
            <person name="Tomita M."/>
            <person name="Numata K."/>
            <person name="Arakawa K."/>
        </authorList>
    </citation>
    <scope>NUCLEOTIDE SEQUENCE</scope>
</reference>
<dbReference type="PANTHER" id="PTHR23055:SF167">
    <property type="entry name" value="EF-HAND DOMAIN-CONTAINING PROTEIN"/>
    <property type="match status" value="1"/>
</dbReference>
<organism evidence="2 3">
    <name type="scientific">Trichonephila clavipes</name>
    <name type="common">Golden silk orbweaver</name>
    <name type="synonym">Nephila clavipes</name>
    <dbReference type="NCBI Taxonomy" id="2585209"/>
    <lineage>
        <taxon>Eukaryota</taxon>
        <taxon>Metazoa</taxon>
        <taxon>Ecdysozoa</taxon>
        <taxon>Arthropoda</taxon>
        <taxon>Chelicerata</taxon>
        <taxon>Arachnida</taxon>
        <taxon>Araneae</taxon>
        <taxon>Araneomorphae</taxon>
        <taxon>Entelegynae</taxon>
        <taxon>Araneoidea</taxon>
        <taxon>Nephilidae</taxon>
        <taxon>Trichonephila</taxon>
    </lineage>
</organism>
<protein>
    <submittedName>
        <fullName evidence="2">Calsenilin</fullName>
    </submittedName>
</protein>
<dbReference type="EMBL" id="BMAU01021406">
    <property type="protein sequence ID" value="GFY32949.1"/>
    <property type="molecule type" value="Genomic_DNA"/>
</dbReference>
<keyword evidence="3" id="KW-1185">Reference proteome</keyword>
<dbReference type="PANTHER" id="PTHR23055">
    <property type="entry name" value="CALCIUM BINDING PROTEINS"/>
    <property type="match status" value="1"/>
</dbReference>
<proteinExistence type="predicted"/>
<accession>A0A8X6WDP8</accession>
<comment type="caution">
    <text evidence="2">The sequence shown here is derived from an EMBL/GenBank/DDBJ whole genome shotgun (WGS) entry which is preliminary data.</text>
</comment>
<evidence type="ECO:0000313" key="2">
    <source>
        <dbReference type="EMBL" id="GFY32949.1"/>
    </source>
</evidence>
<gene>
    <name evidence="2" type="primary">KCNIP3</name>
    <name evidence="2" type="ORF">TNCV_2876981</name>
</gene>
<name>A0A8X6WDP8_TRICX</name>
<dbReference type="InterPro" id="IPR011992">
    <property type="entry name" value="EF-hand-dom_pair"/>
</dbReference>
<dbReference type="AlphaFoldDB" id="A0A8X6WDP8"/>
<dbReference type="Proteomes" id="UP000887159">
    <property type="component" value="Unassembled WGS sequence"/>
</dbReference>
<sequence length="177" mass="20440">MIESTTNSNEFRCKDGTVVRIPDADINIIPRSFTKNTTPCSTRIRTTTICVNNQVCVPWCVAFVSFQNNELEDSELFVTRYKPERLDALCKTTKFSRKEIRLMYQGFKQECPTGVVTEENFKDIFAQFFPQGDMVTAREYQDKANEAIIADKRFYEGHGGSTEKRRLVDFRSQLAFT</sequence>
<evidence type="ECO:0000256" key="1">
    <source>
        <dbReference type="ARBA" id="ARBA00022737"/>
    </source>
</evidence>
<dbReference type="Gene3D" id="1.10.238.10">
    <property type="entry name" value="EF-hand"/>
    <property type="match status" value="1"/>
</dbReference>